<dbReference type="KEGG" id="mvu:Metvu_1083"/>
<gene>
    <name evidence="2" type="ordered locus">Metvu_1083</name>
</gene>
<dbReference type="PRINTS" id="PR00340">
    <property type="entry name" value="PIIGLNB"/>
</dbReference>
<dbReference type="GeneID" id="8513422"/>
<dbReference type="InterPro" id="IPR015867">
    <property type="entry name" value="N-reg_PII/ATP_PRibTrfase_C"/>
</dbReference>
<name>C9RH89_METVM</name>
<keyword evidence="3" id="KW-1185">Reference proteome</keyword>
<proteinExistence type="inferred from homology"/>
<dbReference type="Proteomes" id="UP000002063">
    <property type="component" value="Chromosome"/>
</dbReference>
<dbReference type="PROSITE" id="PS51257">
    <property type="entry name" value="PROKAR_LIPOPROTEIN"/>
    <property type="match status" value="1"/>
</dbReference>
<dbReference type="PROSITE" id="PS00638">
    <property type="entry name" value="PII_GLNB_CTER"/>
    <property type="match status" value="1"/>
</dbReference>
<dbReference type="InterPro" id="IPR017918">
    <property type="entry name" value="N-reg_PII_CS"/>
</dbReference>
<dbReference type="InterPro" id="IPR002187">
    <property type="entry name" value="N-reg_PII"/>
</dbReference>
<dbReference type="PANTHER" id="PTHR30115:SF11">
    <property type="entry name" value="NITROGEN REGULATORY PROTEIN P-II HOMOLOG"/>
    <property type="match status" value="1"/>
</dbReference>
<dbReference type="RefSeq" id="WP_015733161.1">
    <property type="nucleotide sequence ID" value="NC_013407.1"/>
</dbReference>
<dbReference type="AlphaFoldDB" id="C9RH89"/>
<dbReference type="InterPro" id="IPR011322">
    <property type="entry name" value="N-reg_PII-like_a/b"/>
</dbReference>
<organism evidence="2 3">
    <name type="scientific">Methanocaldococcus vulcanius (strain ATCC 700851 / DSM 12094 / M7)</name>
    <name type="common">Methanococcus vulcanius</name>
    <dbReference type="NCBI Taxonomy" id="579137"/>
    <lineage>
        <taxon>Archaea</taxon>
        <taxon>Methanobacteriati</taxon>
        <taxon>Methanobacteriota</taxon>
        <taxon>Methanomada group</taxon>
        <taxon>Methanococci</taxon>
        <taxon>Methanococcales</taxon>
        <taxon>Methanocaldococcaceae</taxon>
        <taxon>Methanocaldococcus</taxon>
    </lineage>
</organism>
<dbReference type="HOGENOM" id="CLU_082268_0_1_2"/>
<dbReference type="Pfam" id="PF00543">
    <property type="entry name" value="P-II"/>
    <property type="match status" value="1"/>
</dbReference>
<dbReference type="GO" id="GO:0005524">
    <property type="term" value="F:ATP binding"/>
    <property type="evidence" value="ECO:0007669"/>
    <property type="project" value="TreeGrafter"/>
</dbReference>
<dbReference type="Gene3D" id="3.30.70.120">
    <property type="match status" value="1"/>
</dbReference>
<dbReference type="GO" id="GO:0030234">
    <property type="term" value="F:enzyme regulator activity"/>
    <property type="evidence" value="ECO:0007669"/>
    <property type="project" value="InterPro"/>
</dbReference>
<comment type="similarity">
    <text evidence="1">Belongs to the P(II) protein family.</text>
</comment>
<dbReference type="OrthoDB" id="10960at2157"/>
<dbReference type="GO" id="GO:0006808">
    <property type="term" value="P:regulation of nitrogen utilization"/>
    <property type="evidence" value="ECO:0007669"/>
    <property type="project" value="InterPro"/>
</dbReference>
<reference evidence="2" key="1">
    <citation type="submission" date="2009-10" db="EMBL/GenBank/DDBJ databases">
        <title>Complete sequence of chromosome of Methanocaldococcus vulcanius M7.</title>
        <authorList>
            <consortium name="US DOE Joint Genome Institute"/>
            <person name="Lucas S."/>
            <person name="Copeland A."/>
            <person name="Lapidus A."/>
            <person name="Glavina del Rio T."/>
            <person name="Dalin E."/>
            <person name="Tice H."/>
            <person name="Bruce D."/>
            <person name="Goodwin L."/>
            <person name="Pitluck S."/>
            <person name="Lcollab F.I."/>
            <person name="Brettin T."/>
            <person name="Detter J.C."/>
            <person name="Han C."/>
            <person name="Tapia R."/>
            <person name="Kuske C.R."/>
            <person name="Schmutz J."/>
            <person name="Larimer F."/>
            <person name="Land M."/>
            <person name="Hauser L."/>
            <person name="Kyrpides N."/>
            <person name="Ovchinikova G."/>
            <person name="Sieprawska-Lupa M."/>
            <person name="Whitman W.B."/>
            <person name="Woyke T."/>
        </authorList>
    </citation>
    <scope>NUCLEOTIDE SEQUENCE [LARGE SCALE GENOMIC DNA]</scope>
    <source>
        <strain evidence="2">M7</strain>
    </source>
</reference>
<dbReference type="GO" id="GO:0005829">
    <property type="term" value="C:cytosol"/>
    <property type="evidence" value="ECO:0007669"/>
    <property type="project" value="TreeGrafter"/>
</dbReference>
<dbReference type="STRING" id="579137.Metvu_1083"/>
<dbReference type="eggNOG" id="arCOG02308">
    <property type="taxonomic scope" value="Archaea"/>
</dbReference>
<protein>
    <submittedName>
        <fullName evidence="2">Nitrogen regulatory protein P-II</fullName>
    </submittedName>
</protein>
<dbReference type="PANTHER" id="PTHR30115">
    <property type="entry name" value="NITROGEN REGULATORY PROTEIN P-II"/>
    <property type="match status" value="1"/>
</dbReference>
<dbReference type="SMART" id="SM00938">
    <property type="entry name" value="P-II"/>
    <property type="match status" value="1"/>
</dbReference>
<evidence type="ECO:0000256" key="1">
    <source>
        <dbReference type="RuleBase" id="RU003936"/>
    </source>
</evidence>
<evidence type="ECO:0000313" key="2">
    <source>
        <dbReference type="EMBL" id="ACX72941.1"/>
    </source>
</evidence>
<dbReference type="PROSITE" id="PS51343">
    <property type="entry name" value="PII_GLNB_DOM"/>
    <property type="match status" value="1"/>
</dbReference>
<dbReference type="SUPFAM" id="SSF54913">
    <property type="entry name" value="GlnB-like"/>
    <property type="match status" value="1"/>
</dbReference>
<sequence>MKEILAIIRPNMVAKTGKALEAVGFPAMTVISCFGRGKERGYIDAKLPEDVDKEKILKEGEKLGMRMKYIPKRMISIVVDDTDVPLVVGIIMKINKTGKPGDGKIFVMPIDEAIRIRTGEFGIEAIGN</sequence>
<evidence type="ECO:0000313" key="3">
    <source>
        <dbReference type="Proteomes" id="UP000002063"/>
    </source>
</evidence>
<accession>C9RH89</accession>
<dbReference type="EMBL" id="CP001787">
    <property type="protein sequence ID" value="ACX72941.1"/>
    <property type="molecule type" value="Genomic_DNA"/>
</dbReference>